<sequence>MEEQRESAKNRLVQSKENERVSNKPVVDRREENDKTKSKLMSRMKEIRKSMGEEKRRKERGYGGNGLVIRRSIGYHKVEFINDGISYLKTNKLAVIGVI</sequence>
<dbReference type="Proteomes" id="UP000663879">
    <property type="component" value="Unassembled WGS sequence"/>
</dbReference>
<feature type="compositionally biased region" description="Basic and acidic residues" evidence="1">
    <location>
        <begin position="1"/>
        <end position="56"/>
    </location>
</feature>
<evidence type="ECO:0000313" key="3">
    <source>
        <dbReference type="Proteomes" id="UP000663879"/>
    </source>
</evidence>
<reference evidence="2" key="1">
    <citation type="submission" date="2021-02" db="EMBL/GenBank/DDBJ databases">
        <authorList>
            <person name="Nowell W R."/>
        </authorList>
    </citation>
    <scope>NUCLEOTIDE SEQUENCE</scope>
    <source>
        <strain evidence="2">Ploen Becks lab</strain>
    </source>
</reference>
<keyword evidence="3" id="KW-1185">Reference proteome</keyword>
<feature type="region of interest" description="Disordered" evidence="1">
    <location>
        <begin position="1"/>
        <end position="60"/>
    </location>
</feature>
<accession>A0A813M2L3</accession>
<name>A0A813M2L3_9BILA</name>
<organism evidence="2 3">
    <name type="scientific">Brachionus calyciflorus</name>
    <dbReference type="NCBI Taxonomy" id="104777"/>
    <lineage>
        <taxon>Eukaryota</taxon>
        <taxon>Metazoa</taxon>
        <taxon>Spiralia</taxon>
        <taxon>Gnathifera</taxon>
        <taxon>Rotifera</taxon>
        <taxon>Eurotatoria</taxon>
        <taxon>Monogononta</taxon>
        <taxon>Pseudotrocha</taxon>
        <taxon>Ploima</taxon>
        <taxon>Brachionidae</taxon>
        <taxon>Brachionus</taxon>
    </lineage>
</organism>
<gene>
    <name evidence="2" type="ORF">OXX778_LOCUS768</name>
</gene>
<proteinExistence type="predicted"/>
<evidence type="ECO:0000313" key="2">
    <source>
        <dbReference type="EMBL" id="CAF0709220.1"/>
    </source>
</evidence>
<dbReference type="AlphaFoldDB" id="A0A813M2L3"/>
<evidence type="ECO:0000256" key="1">
    <source>
        <dbReference type="SAM" id="MobiDB-lite"/>
    </source>
</evidence>
<protein>
    <submittedName>
        <fullName evidence="2">Uncharacterized protein</fullName>
    </submittedName>
</protein>
<comment type="caution">
    <text evidence="2">The sequence shown here is derived from an EMBL/GenBank/DDBJ whole genome shotgun (WGS) entry which is preliminary data.</text>
</comment>
<dbReference type="EMBL" id="CAJNOC010000041">
    <property type="protein sequence ID" value="CAF0709220.1"/>
    <property type="molecule type" value="Genomic_DNA"/>
</dbReference>